<protein>
    <recommendedName>
        <fullName evidence="3">Amine oxidase domain-containing protein</fullName>
    </recommendedName>
</protein>
<sequence length="197" mass="21879">MPRIDTPATRQDVFAQYGRNIAQTMVDRKKASLPPFIAARSFGSLSADAAAPRPPQFCVKSTHKGGVPVGILGGGMAGLYAALILAHHKVSFQIIEATERVGGRCFTYNFEEGGEWDYYIGTHFLFTHKDVGAMRFPLPKKGEIGPHLRLKQLFDYLKLPLFDYIYKNNTGLMYFNEVHSTIGDTEQLFRAGLTCSA</sequence>
<dbReference type="Proteomes" id="UP000541558">
    <property type="component" value="Unassembled WGS sequence"/>
</dbReference>
<evidence type="ECO:0000313" key="1">
    <source>
        <dbReference type="EMBL" id="KAF5331262.1"/>
    </source>
</evidence>
<keyword evidence="2" id="KW-1185">Reference proteome</keyword>
<dbReference type="EMBL" id="JAACJK010000115">
    <property type="protein sequence ID" value="KAF5331262.1"/>
    <property type="molecule type" value="Genomic_DNA"/>
</dbReference>
<accession>A0A8H5BXB5</accession>
<dbReference type="InterPro" id="IPR036188">
    <property type="entry name" value="FAD/NAD-bd_sf"/>
</dbReference>
<dbReference type="OrthoDB" id="7777654at2759"/>
<evidence type="ECO:0000313" key="2">
    <source>
        <dbReference type="Proteomes" id="UP000541558"/>
    </source>
</evidence>
<proteinExistence type="predicted"/>
<evidence type="ECO:0008006" key="3">
    <source>
        <dbReference type="Google" id="ProtNLM"/>
    </source>
</evidence>
<comment type="caution">
    <text evidence="1">The sequence shown here is derived from an EMBL/GenBank/DDBJ whole genome shotgun (WGS) entry which is preliminary data.</text>
</comment>
<dbReference type="Pfam" id="PF13450">
    <property type="entry name" value="NAD_binding_8"/>
    <property type="match status" value="1"/>
</dbReference>
<gene>
    <name evidence="1" type="ORF">D9611_013127</name>
</gene>
<name>A0A8H5BXB5_9AGAR</name>
<dbReference type="AlphaFoldDB" id="A0A8H5BXB5"/>
<dbReference type="Gene3D" id="3.50.50.60">
    <property type="entry name" value="FAD/NAD(P)-binding domain"/>
    <property type="match status" value="1"/>
</dbReference>
<organism evidence="1 2">
    <name type="scientific">Ephemerocybe angulata</name>
    <dbReference type="NCBI Taxonomy" id="980116"/>
    <lineage>
        <taxon>Eukaryota</taxon>
        <taxon>Fungi</taxon>
        <taxon>Dikarya</taxon>
        <taxon>Basidiomycota</taxon>
        <taxon>Agaricomycotina</taxon>
        <taxon>Agaricomycetes</taxon>
        <taxon>Agaricomycetidae</taxon>
        <taxon>Agaricales</taxon>
        <taxon>Agaricineae</taxon>
        <taxon>Psathyrellaceae</taxon>
        <taxon>Ephemerocybe</taxon>
    </lineage>
</organism>
<reference evidence="1 2" key="1">
    <citation type="journal article" date="2020" name="ISME J.">
        <title>Uncovering the hidden diversity of litter-decomposition mechanisms in mushroom-forming fungi.</title>
        <authorList>
            <person name="Floudas D."/>
            <person name="Bentzer J."/>
            <person name="Ahren D."/>
            <person name="Johansson T."/>
            <person name="Persson P."/>
            <person name="Tunlid A."/>
        </authorList>
    </citation>
    <scope>NUCLEOTIDE SEQUENCE [LARGE SCALE GENOMIC DNA]</scope>
    <source>
        <strain evidence="1 2">CBS 175.51</strain>
    </source>
</reference>
<dbReference type="SUPFAM" id="SSF51905">
    <property type="entry name" value="FAD/NAD(P)-binding domain"/>
    <property type="match status" value="1"/>
</dbReference>